<feature type="compositionally biased region" description="Low complexity" evidence="2">
    <location>
        <begin position="119"/>
        <end position="158"/>
    </location>
</feature>
<comment type="pathway">
    <text evidence="1">Protein modification; protein ubiquitination.</text>
</comment>
<comment type="caution">
    <text evidence="3">The sequence shown here is derived from an EMBL/GenBank/DDBJ whole genome shotgun (WGS) entry which is preliminary data.</text>
</comment>
<dbReference type="Proteomes" id="UP001054889">
    <property type="component" value="Unassembled WGS sequence"/>
</dbReference>
<name>A0AAV5DCB8_ELECO</name>
<evidence type="ECO:0000256" key="1">
    <source>
        <dbReference type="ARBA" id="ARBA00004906"/>
    </source>
</evidence>
<protein>
    <submittedName>
        <fullName evidence="3">Uncharacterized protein</fullName>
    </submittedName>
</protein>
<accession>A0AAV5DCB8</accession>
<reference evidence="3" key="2">
    <citation type="submission" date="2021-12" db="EMBL/GenBank/DDBJ databases">
        <title>Resequencing data analysis of finger millet.</title>
        <authorList>
            <person name="Hatakeyama M."/>
            <person name="Aluri S."/>
            <person name="Balachadran M.T."/>
            <person name="Sivarajan S.R."/>
            <person name="Poveda L."/>
            <person name="Shimizu-Inatsugi R."/>
            <person name="Schlapbach R."/>
            <person name="Sreeman S.M."/>
            <person name="Shimizu K.K."/>
        </authorList>
    </citation>
    <scope>NUCLEOTIDE SEQUENCE</scope>
</reference>
<dbReference type="InterPro" id="IPR011333">
    <property type="entry name" value="SKP1/BTB/POZ_sf"/>
</dbReference>
<dbReference type="AlphaFoldDB" id="A0AAV5DCB8"/>
<reference evidence="3" key="1">
    <citation type="journal article" date="2018" name="DNA Res.">
        <title>Multiple hybrid de novo genome assembly of finger millet, an orphan allotetraploid crop.</title>
        <authorList>
            <person name="Hatakeyama M."/>
            <person name="Aluri S."/>
            <person name="Balachadran M.T."/>
            <person name="Sivarajan S.R."/>
            <person name="Patrignani A."/>
            <person name="Gruter S."/>
            <person name="Poveda L."/>
            <person name="Shimizu-Inatsugi R."/>
            <person name="Baeten J."/>
            <person name="Francoijs K.J."/>
            <person name="Nataraja K.N."/>
            <person name="Reddy Y.A.N."/>
            <person name="Phadnis S."/>
            <person name="Ravikumar R.L."/>
            <person name="Schlapbach R."/>
            <person name="Sreeman S.M."/>
            <person name="Shimizu K.K."/>
        </authorList>
    </citation>
    <scope>NUCLEOTIDE SEQUENCE</scope>
</reference>
<gene>
    <name evidence="3" type="primary">ga26275</name>
    <name evidence="3" type="ORF">PR202_ga26275</name>
</gene>
<keyword evidence="4" id="KW-1185">Reference proteome</keyword>
<feature type="region of interest" description="Disordered" evidence="2">
    <location>
        <begin position="111"/>
        <end position="169"/>
    </location>
</feature>
<sequence length="297" mass="30789">MGTAGGGRSGTMKQLNVGGKLFAMEASSFSLSLSLDSPSPSPTFVDRDPALLSAVLAAIRAPSSAPGFPARDLLDEALFYGLHDQLLAALSPPPLRGFSASLVLHPLSCLRSHSPPPSRRTTTGPSASPTATGSSPTTLPRSTITPPSGPTSTTSPPFGSYPPASPYLGSSSAPGSSTCTISLKADMSPPFSGQTPPTLALARRRSSLLPPALLLMLLIRAHPSWHHLRALTEKTASWQIDPVTLKPTQEIGRQSGSAAKSSVPGRVVHLQELGLVFASSVSGGAFGYFWVHEDVGH</sequence>
<evidence type="ECO:0000313" key="3">
    <source>
        <dbReference type="EMBL" id="GJN08364.1"/>
    </source>
</evidence>
<evidence type="ECO:0000313" key="4">
    <source>
        <dbReference type="Proteomes" id="UP001054889"/>
    </source>
</evidence>
<dbReference type="EMBL" id="BQKI01000015">
    <property type="protein sequence ID" value="GJN08364.1"/>
    <property type="molecule type" value="Genomic_DNA"/>
</dbReference>
<evidence type="ECO:0000256" key="2">
    <source>
        <dbReference type="SAM" id="MobiDB-lite"/>
    </source>
</evidence>
<dbReference type="SUPFAM" id="SSF54695">
    <property type="entry name" value="POZ domain"/>
    <property type="match status" value="1"/>
</dbReference>
<proteinExistence type="predicted"/>
<organism evidence="3 4">
    <name type="scientific">Eleusine coracana subsp. coracana</name>
    <dbReference type="NCBI Taxonomy" id="191504"/>
    <lineage>
        <taxon>Eukaryota</taxon>
        <taxon>Viridiplantae</taxon>
        <taxon>Streptophyta</taxon>
        <taxon>Embryophyta</taxon>
        <taxon>Tracheophyta</taxon>
        <taxon>Spermatophyta</taxon>
        <taxon>Magnoliopsida</taxon>
        <taxon>Liliopsida</taxon>
        <taxon>Poales</taxon>
        <taxon>Poaceae</taxon>
        <taxon>PACMAD clade</taxon>
        <taxon>Chloridoideae</taxon>
        <taxon>Cynodonteae</taxon>
        <taxon>Eleusininae</taxon>
        <taxon>Eleusine</taxon>
    </lineage>
</organism>